<gene>
    <name evidence="1" type="ORF">FYJ72_13055</name>
</gene>
<proteinExistence type="predicted"/>
<protein>
    <submittedName>
        <fullName evidence="1">DUF2971 domain-containing protein</fullName>
    </submittedName>
</protein>
<evidence type="ECO:0000313" key="2">
    <source>
        <dbReference type="Proteomes" id="UP000450161"/>
    </source>
</evidence>
<evidence type="ECO:0000313" key="1">
    <source>
        <dbReference type="EMBL" id="MST78555.1"/>
    </source>
</evidence>
<organism evidence="1 2">
    <name type="scientific">Segatella copri</name>
    <dbReference type="NCBI Taxonomy" id="165179"/>
    <lineage>
        <taxon>Bacteria</taxon>
        <taxon>Pseudomonadati</taxon>
        <taxon>Bacteroidota</taxon>
        <taxon>Bacteroidia</taxon>
        <taxon>Bacteroidales</taxon>
        <taxon>Prevotellaceae</taxon>
        <taxon>Segatella</taxon>
    </lineage>
</organism>
<dbReference type="InterPro" id="IPR021352">
    <property type="entry name" value="DUF2971"/>
</dbReference>
<dbReference type="Proteomes" id="UP000450161">
    <property type="component" value="Unassembled WGS sequence"/>
</dbReference>
<dbReference type="Pfam" id="PF11185">
    <property type="entry name" value="DUF2971"/>
    <property type="match status" value="1"/>
</dbReference>
<dbReference type="AlphaFoldDB" id="A0A6I2TYW0"/>
<name>A0A6I2TYW0_9BACT</name>
<sequence length="251" mass="29523">MNVSKVCKYTSLNNLFLLLEGRHHCLCSLTCMNDIGETSYADNWIGYGAYAETYTTIKDNNNSYILSCCASNKIDDLTMWRLYGQNAMGTCLVYDVKEEFIDNDSFFFAPVSYGQSEKKHEELDFIWKILRWKKNGWKFKFNRWHIWKHFFKSYLFKDEQEIRLLYIRSEKSDIERKWIMDSSNSIASSLCLFEIGNSNFPLSLSSAIIGPKCPQQASNIAQFNYMNVQQEVFPFKRWNKAITASKINDYR</sequence>
<accession>A0A6I2TYW0</accession>
<comment type="caution">
    <text evidence="1">The sequence shown here is derived from an EMBL/GenBank/DDBJ whole genome shotgun (WGS) entry which is preliminary data.</text>
</comment>
<reference evidence="1 2" key="1">
    <citation type="submission" date="2019-08" db="EMBL/GenBank/DDBJ databases">
        <title>In-depth cultivation of the pig gut microbiome towards novel bacterial diversity and tailored functional studies.</title>
        <authorList>
            <person name="Wylensek D."/>
            <person name="Hitch T.C.A."/>
            <person name="Clavel T."/>
        </authorList>
    </citation>
    <scope>NUCLEOTIDE SEQUENCE [LARGE SCALE GENOMIC DNA]</scope>
    <source>
        <strain evidence="1 2">LKV-178-WT-2C</strain>
    </source>
</reference>
<dbReference type="EMBL" id="VUNF01000034">
    <property type="protein sequence ID" value="MST78555.1"/>
    <property type="molecule type" value="Genomic_DNA"/>
</dbReference>